<keyword evidence="2" id="KW-1185">Reference proteome</keyword>
<sequence length="118" mass="11149">MAELVVETEGVLAYGAVASTMAEQIAAASAAAAACGPAVLAPVFGLIGQEFLGAVTGTHLAHTDAVVRLASTVASIGSAATASAVSYALTDAGTGATLAASAADTTAASAAGIAQDER</sequence>
<organism evidence="1 2">
    <name type="scientific">Rhodococcus cercidiphylli</name>
    <dbReference type="NCBI Taxonomy" id="489916"/>
    <lineage>
        <taxon>Bacteria</taxon>
        <taxon>Bacillati</taxon>
        <taxon>Actinomycetota</taxon>
        <taxon>Actinomycetes</taxon>
        <taxon>Mycobacteriales</taxon>
        <taxon>Nocardiaceae</taxon>
        <taxon>Rhodococcus</taxon>
    </lineage>
</organism>
<reference evidence="1 2" key="1">
    <citation type="submission" date="2023-10" db="EMBL/GenBank/DDBJ databases">
        <title>Development of a sustainable strategy for remediation of hydrocarbon-contaminated territories based on the waste exchange concept.</title>
        <authorList>
            <person name="Krivoruchko A."/>
        </authorList>
    </citation>
    <scope>NUCLEOTIDE SEQUENCE [LARGE SCALE GENOMIC DNA]</scope>
    <source>
        <strain evidence="1 2">IEGM 1322</strain>
    </source>
</reference>
<accession>A0ABU4ARR0</accession>
<evidence type="ECO:0000313" key="1">
    <source>
        <dbReference type="EMBL" id="MDV6228920.1"/>
    </source>
</evidence>
<protein>
    <submittedName>
        <fullName evidence="1">Type VII secretion target</fullName>
    </submittedName>
</protein>
<gene>
    <name evidence="1" type="ORF">R3P95_00040</name>
</gene>
<dbReference type="EMBL" id="JAWLKE010000001">
    <property type="protein sequence ID" value="MDV6228920.1"/>
    <property type="molecule type" value="Genomic_DNA"/>
</dbReference>
<dbReference type="RefSeq" id="WP_269593462.1">
    <property type="nucleotide sequence ID" value="NZ_JAWLKE010000001.1"/>
</dbReference>
<evidence type="ECO:0000313" key="2">
    <source>
        <dbReference type="Proteomes" id="UP001185899"/>
    </source>
</evidence>
<name>A0ABU4ARR0_9NOCA</name>
<proteinExistence type="predicted"/>
<dbReference type="Proteomes" id="UP001185899">
    <property type="component" value="Unassembled WGS sequence"/>
</dbReference>
<comment type="caution">
    <text evidence="1">The sequence shown here is derived from an EMBL/GenBank/DDBJ whole genome shotgun (WGS) entry which is preliminary data.</text>
</comment>